<keyword evidence="8" id="KW-1185">Reference proteome</keyword>
<evidence type="ECO:0000313" key="8">
    <source>
        <dbReference type="Proteomes" id="UP000661435"/>
    </source>
</evidence>
<name>A0A8J6M9U7_9FIRM</name>
<dbReference type="GO" id="GO:0005886">
    <property type="term" value="C:plasma membrane"/>
    <property type="evidence" value="ECO:0007669"/>
    <property type="project" value="UniProtKB-SubCell"/>
</dbReference>
<feature type="transmembrane region" description="Helical" evidence="6">
    <location>
        <begin position="178"/>
        <end position="196"/>
    </location>
</feature>
<comment type="caution">
    <text evidence="7">The sequence shown here is derived from an EMBL/GenBank/DDBJ whole genome shotgun (WGS) entry which is preliminary data.</text>
</comment>
<dbReference type="InterPro" id="IPR017039">
    <property type="entry name" value="Virul_fac_BrkB"/>
</dbReference>
<dbReference type="EMBL" id="JACOPP010000007">
    <property type="protein sequence ID" value="MBC5733505.1"/>
    <property type="molecule type" value="Genomic_DNA"/>
</dbReference>
<feature type="transmembrane region" description="Helical" evidence="6">
    <location>
        <begin position="208"/>
        <end position="232"/>
    </location>
</feature>
<reference evidence="7" key="1">
    <citation type="submission" date="2020-08" db="EMBL/GenBank/DDBJ databases">
        <title>Genome public.</title>
        <authorList>
            <person name="Liu C."/>
            <person name="Sun Q."/>
        </authorList>
    </citation>
    <scope>NUCLEOTIDE SEQUENCE</scope>
    <source>
        <strain evidence="7">NSJ-51</strain>
    </source>
</reference>
<keyword evidence="5 6" id="KW-0472">Membrane</keyword>
<evidence type="ECO:0000256" key="2">
    <source>
        <dbReference type="ARBA" id="ARBA00022475"/>
    </source>
</evidence>
<evidence type="ECO:0000313" key="7">
    <source>
        <dbReference type="EMBL" id="MBC5733505.1"/>
    </source>
</evidence>
<feature type="transmembrane region" description="Helical" evidence="6">
    <location>
        <begin position="244"/>
        <end position="272"/>
    </location>
</feature>
<organism evidence="7 8">
    <name type="scientific">Lawsonibacter hominis</name>
    <dbReference type="NCBI Taxonomy" id="2763053"/>
    <lineage>
        <taxon>Bacteria</taxon>
        <taxon>Bacillati</taxon>
        <taxon>Bacillota</taxon>
        <taxon>Clostridia</taxon>
        <taxon>Eubacteriales</taxon>
        <taxon>Oscillospiraceae</taxon>
        <taxon>Lawsonibacter</taxon>
    </lineage>
</organism>
<dbReference type="AlphaFoldDB" id="A0A8J6M9U7"/>
<gene>
    <name evidence="7" type="ORF">H8S57_07165</name>
</gene>
<comment type="subcellular location">
    <subcellularLocation>
        <location evidence="1">Cell membrane</location>
        <topology evidence="1">Multi-pass membrane protein</topology>
    </subcellularLocation>
</comment>
<feature type="transmembrane region" description="Helical" evidence="6">
    <location>
        <begin position="92"/>
        <end position="111"/>
    </location>
</feature>
<protein>
    <submittedName>
        <fullName evidence="7">YihY/virulence factor BrkB family protein</fullName>
    </submittedName>
</protein>
<accession>A0A8J6M9U7</accession>
<dbReference type="PANTHER" id="PTHR30213:SF0">
    <property type="entry name" value="UPF0761 MEMBRANE PROTEIN YIHY"/>
    <property type="match status" value="1"/>
</dbReference>
<proteinExistence type="predicted"/>
<keyword evidence="2" id="KW-1003">Cell membrane</keyword>
<feature type="transmembrane region" description="Helical" evidence="6">
    <location>
        <begin position="131"/>
        <end position="158"/>
    </location>
</feature>
<feature type="transmembrane region" description="Helical" evidence="6">
    <location>
        <begin position="32"/>
        <end position="54"/>
    </location>
</feature>
<dbReference type="Proteomes" id="UP000661435">
    <property type="component" value="Unassembled WGS sequence"/>
</dbReference>
<keyword evidence="4 6" id="KW-1133">Transmembrane helix</keyword>
<evidence type="ECO:0000256" key="6">
    <source>
        <dbReference type="SAM" id="Phobius"/>
    </source>
</evidence>
<sequence length="289" mass="32660">MKDLLQKEPVKFALELADIYFSKRVARSAAELAYFLILTFFPILICLNAFIGLLHVDINTLMEAAAPFFPKETVSILADYVSYITTNQSSGLLAAGVVMTLFSSSAAFRALMNIMGEIYERKSYRGVWQIVASVAFSILFLVTIYLSLAVLLTGEWLFQLAEQLFHLNSGTLPWDWQWLRFLILFCLVLLFVMVVYRMSAPRGKPRPPLLTGAVLSSAALVAASALFSWFIGMSSRYSLVYGSLASVIILLVWLYLCGNILILGNVFNCVWYRRKKIRYLKKLREQDAP</sequence>
<dbReference type="RefSeq" id="WP_186907399.1">
    <property type="nucleotide sequence ID" value="NZ_JACOPP010000007.1"/>
</dbReference>
<evidence type="ECO:0000256" key="4">
    <source>
        <dbReference type="ARBA" id="ARBA00022989"/>
    </source>
</evidence>
<dbReference type="PANTHER" id="PTHR30213">
    <property type="entry name" value="INNER MEMBRANE PROTEIN YHJD"/>
    <property type="match status" value="1"/>
</dbReference>
<evidence type="ECO:0000256" key="1">
    <source>
        <dbReference type="ARBA" id="ARBA00004651"/>
    </source>
</evidence>
<evidence type="ECO:0000256" key="3">
    <source>
        <dbReference type="ARBA" id="ARBA00022692"/>
    </source>
</evidence>
<dbReference type="PIRSF" id="PIRSF035875">
    <property type="entry name" value="RNase_BN"/>
    <property type="match status" value="1"/>
</dbReference>
<dbReference type="NCBIfam" id="TIGR00765">
    <property type="entry name" value="yihY_not_rbn"/>
    <property type="match status" value="1"/>
</dbReference>
<keyword evidence="3 6" id="KW-0812">Transmembrane</keyword>
<dbReference type="Pfam" id="PF03631">
    <property type="entry name" value="Virul_fac_BrkB"/>
    <property type="match status" value="1"/>
</dbReference>
<evidence type="ECO:0000256" key="5">
    <source>
        <dbReference type="ARBA" id="ARBA00023136"/>
    </source>
</evidence>